<dbReference type="Proteomes" id="UP000002171">
    <property type="component" value="Unassembled WGS sequence"/>
</dbReference>
<dbReference type="SMART" id="SM00347">
    <property type="entry name" value="HTH_MARR"/>
    <property type="match status" value="1"/>
</dbReference>
<name>A0A7U8GSQ0_NEPCE</name>
<comment type="caution">
    <text evidence="2">The sequence shown here is derived from an EMBL/GenBank/DDBJ whole genome shotgun (WGS) entry which is preliminary data.</text>
</comment>
<accession>A0A7U8GSQ0</accession>
<feature type="domain" description="HTH marR-type" evidence="1">
    <location>
        <begin position="6"/>
        <end position="143"/>
    </location>
</feature>
<dbReference type="AlphaFoldDB" id="A0A7U8GSQ0"/>
<dbReference type="InterPro" id="IPR039422">
    <property type="entry name" value="MarR/SlyA-like"/>
</dbReference>
<dbReference type="InterPro" id="IPR000835">
    <property type="entry name" value="HTH_MarR-typ"/>
</dbReference>
<reference evidence="2 3" key="1">
    <citation type="submission" date="2006-02" db="EMBL/GenBank/DDBJ databases">
        <authorList>
            <person name="Pinhassi J."/>
            <person name="Pedros-Alio C."/>
            <person name="Ferriera S."/>
            <person name="Johnson J."/>
            <person name="Kravitz S."/>
            <person name="Halpern A."/>
            <person name="Remington K."/>
            <person name="Beeson K."/>
            <person name="Tran B."/>
            <person name="Rogers Y.-H."/>
            <person name="Friedman R."/>
            <person name="Venter J.C."/>
        </authorList>
    </citation>
    <scope>NUCLEOTIDE SEQUENCE [LARGE SCALE GENOMIC DNA]</scope>
    <source>
        <strain evidence="2 3">MED92</strain>
    </source>
</reference>
<evidence type="ECO:0000313" key="2">
    <source>
        <dbReference type="EMBL" id="EAR61315.1"/>
    </source>
</evidence>
<dbReference type="SUPFAM" id="SSF46785">
    <property type="entry name" value="Winged helix' DNA-binding domain"/>
    <property type="match status" value="1"/>
</dbReference>
<protein>
    <submittedName>
        <fullName evidence="2">Putative transcription regulator protein</fullName>
    </submittedName>
</protein>
<proteinExistence type="predicted"/>
<organism evidence="2 3">
    <name type="scientific">Neptuniibacter caesariensis</name>
    <dbReference type="NCBI Taxonomy" id="207954"/>
    <lineage>
        <taxon>Bacteria</taxon>
        <taxon>Pseudomonadati</taxon>
        <taxon>Pseudomonadota</taxon>
        <taxon>Gammaproteobacteria</taxon>
        <taxon>Oceanospirillales</taxon>
        <taxon>Oceanospirillaceae</taxon>
        <taxon>Neptuniibacter</taxon>
    </lineage>
</organism>
<dbReference type="OrthoDB" id="5511415at2"/>
<dbReference type="Gene3D" id="1.10.10.10">
    <property type="entry name" value="Winged helix-like DNA-binding domain superfamily/Winged helix DNA-binding domain"/>
    <property type="match status" value="1"/>
</dbReference>
<dbReference type="InterPro" id="IPR036388">
    <property type="entry name" value="WH-like_DNA-bd_sf"/>
</dbReference>
<dbReference type="GO" id="GO:0006950">
    <property type="term" value="P:response to stress"/>
    <property type="evidence" value="ECO:0007669"/>
    <property type="project" value="TreeGrafter"/>
</dbReference>
<sequence>MSSAPKNEIFTQVVLEVFKVGGLLNIDGDKLTKEFGLTASRWKILGAIMLSDNPVTVPEIGRYMGQSRQAVQRLVDVMAKDGLLTMTENPNHKRAKYIQMTTKAVDIYKQLDMKQVKWAEGLSSDLSTSEMESALKVLKHIAKQISA</sequence>
<dbReference type="GO" id="GO:0003700">
    <property type="term" value="F:DNA-binding transcription factor activity"/>
    <property type="evidence" value="ECO:0007669"/>
    <property type="project" value="InterPro"/>
</dbReference>
<dbReference type="InterPro" id="IPR036390">
    <property type="entry name" value="WH_DNA-bd_sf"/>
</dbReference>
<evidence type="ECO:0000259" key="1">
    <source>
        <dbReference type="PROSITE" id="PS50995"/>
    </source>
</evidence>
<gene>
    <name evidence="2" type="ORF">MED92_11329</name>
</gene>
<dbReference type="Pfam" id="PF12802">
    <property type="entry name" value="MarR_2"/>
    <property type="match status" value="1"/>
</dbReference>
<keyword evidence="3" id="KW-1185">Reference proteome</keyword>
<dbReference type="EMBL" id="AAOW01000009">
    <property type="protein sequence ID" value="EAR61315.1"/>
    <property type="molecule type" value="Genomic_DNA"/>
</dbReference>
<dbReference type="PANTHER" id="PTHR33164:SF99">
    <property type="entry name" value="MARR FAMILY REGULATORY PROTEIN"/>
    <property type="match status" value="1"/>
</dbReference>
<evidence type="ECO:0000313" key="3">
    <source>
        <dbReference type="Proteomes" id="UP000002171"/>
    </source>
</evidence>
<dbReference type="PROSITE" id="PS50995">
    <property type="entry name" value="HTH_MARR_2"/>
    <property type="match status" value="1"/>
</dbReference>
<dbReference type="RefSeq" id="WP_007019883.1">
    <property type="nucleotide sequence ID" value="NZ_CH724125.1"/>
</dbReference>
<dbReference type="PANTHER" id="PTHR33164">
    <property type="entry name" value="TRANSCRIPTIONAL REGULATOR, MARR FAMILY"/>
    <property type="match status" value="1"/>
</dbReference>